<feature type="transmembrane region" description="Helical" evidence="1">
    <location>
        <begin position="160"/>
        <end position="182"/>
    </location>
</feature>
<evidence type="ECO:0008006" key="4">
    <source>
        <dbReference type="Google" id="ProtNLM"/>
    </source>
</evidence>
<dbReference type="AlphaFoldDB" id="R2QI98"/>
<evidence type="ECO:0000313" key="2">
    <source>
        <dbReference type="EMBL" id="EOH94903.1"/>
    </source>
</evidence>
<proteinExistence type="predicted"/>
<comment type="caution">
    <text evidence="2">The sequence shown here is derived from an EMBL/GenBank/DDBJ whole genome shotgun (WGS) entry which is preliminary data.</text>
</comment>
<dbReference type="STRING" id="160454.RV10_GL002926"/>
<dbReference type="EMBL" id="AJAQ01000014">
    <property type="protein sequence ID" value="EOH94903.1"/>
    <property type="molecule type" value="Genomic_DNA"/>
</dbReference>
<gene>
    <name evidence="2" type="ORF">UAU_01825</name>
</gene>
<feature type="transmembrane region" description="Helical" evidence="1">
    <location>
        <begin position="95"/>
        <end position="117"/>
    </location>
</feature>
<dbReference type="HOGENOM" id="CLU_675619_0_0_9"/>
<organism evidence="2 3">
    <name type="scientific">Enterococcus pallens ATCC BAA-351</name>
    <dbReference type="NCBI Taxonomy" id="1158607"/>
    <lineage>
        <taxon>Bacteria</taxon>
        <taxon>Bacillati</taxon>
        <taxon>Bacillota</taxon>
        <taxon>Bacilli</taxon>
        <taxon>Lactobacillales</taxon>
        <taxon>Enterococcaceae</taxon>
        <taxon>Enterococcus</taxon>
    </lineage>
</organism>
<name>R2QI98_9ENTE</name>
<feature type="transmembrane region" description="Helical" evidence="1">
    <location>
        <begin position="356"/>
        <end position="375"/>
    </location>
</feature>
<feature type="transmembrane region" description="Helical" evidence="1">
    <location>
        <begin position="129"/>
        <end position="148"/>
    </location>
</feature>
<dbReference type="eggNOG" id="ENOG5033IMV">
    <property type="taxonomic scope" value="Bacteria"/>
</dbReference>
<sequence>MYNFLNRKVTLKSIVAVLILVMFIFYPFLNQYFDEVIAMIATLYLVIQLLFSIKKFDKFDFRIIGLLLAYFVIGFISNIFSSIDRSLFMVLTDYFLFSKVFILLLGSKIFLSSIGYLEVIEILRVPAKLFTVLVAISGIAEQFIDLGMSNGQRYGIKSFAFIYGYGGALGLILFFVFGILLLDKKSTNTFFLSLNILSILLTTKISVIILPVSFIGLYVILTWSQKFKLWQLIPLAIIAYPFADWSIKAYLLNENYSARSVLYKGSFQIFNQFFPLGSGFGTYGGEMAARYYSPIYLKLQFYNYDGLEMLGLKDYNYLNDNYLSMIIAQTGFLGIGVFLSIVLVLIQSANDAKYSFLERVFTISTIIGLFASSVGSSMLKTSPGCLLFIFLGIVLANKKKGIE</sequence>
<feature type="transmembrane region" description="Helical" evidence="1">
    <location>
        <begin position="232"/>
        <end position="252"/>
    </location>
</feature>
<feature type="transmembrane region" description="Helical" evidence="1">
    <location>
        <begin position="63"/>
        <end position="83"/>
    </location>
</feature>
<keyword evidence="3" id="KW-1185">Reference proteome</keyword>
<feature type="transmembrane region" description="Helical" evidence="1">
    <location>
        <begin position="194"/>
        <end position="220"/>
    </location>
</feature>
<feature type="transmembrane region" description="Helical" evidence="1">
    <location>
        <begin position="322"/>
        <end position="344"/>
    </location>
</feature>
<feature type="transmembrane region" description="Helical" evidence="1">
    <location>
        <begin position="32"/>
        <end position="51"/>
    </location>
</feature>
<evidence type="ECO:0000256" key="1">
    <source>
        <dbReference type="SAM" id="Phobius"/>
    </source>
</evidence>
<reference evidence="2 3" key="1">
    <citation type="submission" date="2013-02" db="EMBL/GenBank/DDBJ databases">
        <title>The Genome Sequence of Enterococcus pallens BAA-351.</title>
        <authorList>
            <consortium name="The Broad Institute Genome Sequencing Platform"/>
            <consortium name="The Broad Institute Genome Sequencing Center for Infectious Disease"/>
            <person name="Earl A.M."/>
            <person name="Gilmore M.S."/>
            <person name="Lebreton F."/>
            <person name="Walker B."/>
            <person name="Young S.K."/>
            <person name="Zeng Q."/>
            <person name="Gargeya S."/>
            <person name="Fitzgerald M."/>
            <person name="Haas B."/>
            <person name="Abouelleil A."/>
            <person name="Alvarado L."/>
            <person name="Arachchi H.M."/>
            <person name="Berlin A.M."/>
            <person name="Chapman S.B."/>
            <person name="Dewar J."/>
            <person name="Goldberg J."/>
            <person name="Griggs A."/>
            <person name="Gujja S."/>
            <person name="Hansen M."/>
            <person name="Howarth C."/>
            <person name="Imamovic A."/>
            <person name="Larimer J."/>
            <person name="McCowan C."/>
            <person name="Murphy C."/>
            <person name="Neiman D."/>
            <person name="Pearson M."/>
            <person name="Priest M."/>
            <person name="Roberts A."/>
            <person name="Saif S."/>
            <person name="Shea T."/>
            <person name="Sisk P."/>
            <person name="Sykes S."/>
            <person name="Wortman J."/>
            <person name="Nusbaum C."/>
            <person name="Birren B."/>
        </authorList>
    </citation>
    <scope>NUCLEOTIDE SEQUENCE [LARGE SCALE GENOMIC DNA]</scope>
    <source>
        <strain evidence="2 3">ATCC BAA-351</strain>
    </source>
</reference>
<accession>R2QI98</accession>
<keyword evidence="1" id="KW-0472">Membrane</keyword>
<evidence type="ECO:0000313" key="3">
    <source>
        <dbReference type="Proteomes" id="UP000013782"/>
    </source>
</evidence>
<protein>
    <recommendedName>
        <fullName evidence="4">O-antigen polymerase</fullName>
    </recommendedName>
</protein>
<dbReference type="PATRIC" id="fig|1158607.3.peg.1790"/>
<keyword evidence="1" id="KW-1133">Transmembrane helix</keyword>
<keyword evidence="1" id="KW-0812">Transmembrane</keyword>
<dbReference type="Proteomes" id="UP000013782">
    <property type="component" value="Unassembled WGS sequence"/>
</dbReference>
<feature type="transmembrane region" description="Helical" evidence="1">
    <location>
        <begin position="9"/>
        <end position="26"/>
    </location>
</feature>